<keyword evidence="1" id="KW-0732">Signal</keyword>
<comment type="caution">
    <text evidence="3">The sequence shown here is derived from an EMBL/GenBank/DDBJ whole genome shotgun (WGS) entry which is preliminary data.</text>
</comment>
<name>A0A8I0FWT5_9ACTN</name>
<dbReference type="PANTHER" id="PTHR31157">
    <property type="entry name" value="SCP DOMAIN-CONTAINING PROTEIN"/>
    <property type="match status" value="1"/>
</dbReference>
<reference evidence="4 5" key="1">
    <citation type="submission" date="2020-07" db="EMBL/GenBank/DDBJ databases">
        <title>Sequencing the genomes of 1000 actinobacteria strains.</title>
        <authorList>
            <person name="Klenk H.-P."/>
        </authorList>
    </citation>
    <scope>NUCLEOTIDE SEQUENCE [LARGE SCALE GENOMIC DNA]</scope>
    <source>
        <strain evidence="4 5">DSM 19087</strain>
    </source>
</reference>
<dbReference type="Proteomes" id="UP000587211">
    <property type="component" value="Unassembled WGS sequence"/>
</dbReference>
<reference evidence="3" key="2">
    <citation type="submission" date="2020-09" db="EMBL/GenBank/DDBJ databases">
        <title>Novel species in genus Aeromicrobium.</title>
        <authorList>
            <person name="Zhang G."/>
        </authorList>
    </citation>
    <scope>NUCLEOTIDE SEQUENCE</scope>
    <source>
        <strain evidence="3">SSW1-57</strain>
    </source>
</reference>
<feature type="domain" description="SCP" evidence="2">
    <location>
        <begin position="139"/>
        <end position="265"/>
    </location>
</feature>
<evidence type="ECO:0000313" key="6">
    <source>
        <dbReference type="Proteomes" id="UP000659061"/>
    </source>
</evidence>
<dbReference type="SUPFAM" id="SSF55797">
    <property type="entry name" value="PR-1-like"/>
    <property type="match status" value="1"/>
</dbReference>
<dbReference type="EMBL" id="JACBZN010000001">
    <property type="protein sequence ID" value="NYI37244.1"/>
    <property type="molecule type" value="Genomic_DNA"/>
</dbReference>
<dbReference type="PANTHER" id="PTHR31157:SF1">
    <property type="entry name" value="SCP DOMAIN-CONTAINING PROTEIN"/>
    <property type="match status" value="1"/>
</dbReference>
<gene>
    <name evidence="4" type="ORF">BJ975_000619</name>
    <name evidence="3" type="ORF">IDH50_01245</name>
</gene>
<proteinExistence type="predicted"/>
<evidence type="ECO:0000313" key="4">
    <source>
        <dbReference type="EMBL" id="NYI37244.1"/>
    </source>
</evidence>
<dbReference type="AlphaFoldDB" id="A0A8I0FWT5"/>
<dbReference type="RefSeq" id="WP_179423562.1">
    <property type="nucleotide sequence ID" value="NZ_BAAAMP010000002.1"/>
</dbReference>
<dbReference type="InterPro" id="IPR014044">
    <property type="entry name" value="CAP_dom"/>
</dbReference>
<keyword evidence="5" id="KW-1185">Reference proteome</keyword>
<evidence type="ECO:0000259" key="2">
    <source>
        <dbReference type="Pfam" id="PF00188"/>
    </source>
</evidence>
<sequence length="270" mass="28743">MRHTIAVLLTAGALVLGAAPADAATPTRIAGFTKAGQAVKPGTALKYSVKVTAKGRASKARVVTLQRRVNGTWVKADRARTNRYGRVVLRYRAPAKAGAAIALRVRVSAKGSLKAANSPAKRVAARAPWKPDARSQEILRLVNEARASERECGTKTYEAQAPVSLNQRLTAAAQGHAKDMAVHDYFSHTGRDGSTVADRADRQGYAWRAVGENIAAGYDSPAEVMRGWLGSPGHCANLMSDAFTHLGVGYATDSSSTYGTYWVQNLGAPR</sequence>
<dbReference type="InterPro" id="IPR035940">
    <property type="entry name" value="CAP_sf"/>
</dbReference>
<evidence type="ECO:0000313" key="3">
    <source>
        <dbReference type="EMBL" id="MBD1268849.1"/>
    </source>
</evidence>
<evidence type="ECO:0000313" key="5">
    <source>
        <dbReference type="Proteomes" id="UP000587211"/>
    </source>
</evidence>
<dbReference type="Proteomes" id="UP000659061">
    <property type="component" value="Unassembled WGS sequence"/>
</dbReference>
<dbReference type="CDD" id="cd05379">
    <property type="entry name" value="CAP_bacterial"/>
    <property type="match status" value="1"/>
</dbReference>
<evidence type="ECO:0000256" key="1">
    <source>
        <dbReference type="SAM" id="SignalP"/>
    </source>
</evidence>
<dbReference type="Gene3D" id="3.40.33.10">
    <property type="entry name" value="CAP"/>
    <property type="match status" value="1"/>
</dbReference>
<protein>
    <submittedName>
        <fullName evidence="3">CAP domain-containing protein</fullName>
    </submittedName>
    <submittedName>
        <fullName evidence="4">Uncharacterized protein YkwD</fullName>
    </submittedName>
</protein>
<feature type="chain" id="PRO_5034742837" evidence="1">
    <location>
        <begin position="24"/>
        <end position="270"/>
    </location>
</feature>
<accession>A0A8I0FWT5</accession>
<dbReference type="EMBL" id="JACWMT010000001">
    <property type="protein sequence ID" value="MBD1268849.1"/>
    <property type="molecule type" value="Genomic_DNA"/>
</dbReference>
<dbReference type="Pfam" id="PF00188">
    <property type="entry name" value="CAP"/>
    <property type="match status" value="1"/>
</dbReference>
<organism evidence="3 6">
    <name type="scientific">Aeromicrobium tamlense</name>
    <dbReference type="NCBI Taxonomy" id="375541"/>
    <lineage>
        <taxon>Bacteria</taxon>
        <taxon>Bacillati</taxon>
        <taxon>Actinomycetota</taxon>
        <taxon>Actinomycetes</taxon>
        <taxon>Propionibacteriales</taxon>
        <taxon>Nocardioidaceae</taxon>
        <taxon>Aeromicrobium</taxon>
    </lineage>
</organism>
<feature type="signal peptide" evidence="1">
    <location>
        <begin position="1"/>
        <end position="23"/>
    </location>
</feature>